<feature type="transmembrane region" description="Helical" evidence="1">
    <location>
        <begin position="244"/>
        <end position="263"/>
    </location>
</feature>
<gene>
    <name evidence="2" type="ORF">POCTA_138.1.T0090013</name>
</gene>
<evidence type="ECO:0000256" key="1">
    <source>
        <dbReference type="SAM" id="Phobius"/>
    </source>
</evidence>
<reference evidence="2" key="1">
    <citation type="submission" date="2021-01" db="EMBL/GenBank/DDBJ databases">
        <authorList>
            <consortium name="Genoscope - CEA"/>
            <person name="William W."/>
        </authorList>
    </citation>
    <scope>NUCLEOTIDE SEQUENCE</scope>
</reference>
<dbReference type="OrthoDB" id="293175at2759"/>
<keyword evidence="1" id="KW-1133">Transmembrane helix</keyword>
<sequence>MKLKGEEVKCNSSTFGDEIECSSYTQNFVIGDGNLMDSDFIFNNVFQEEQTEQMLSVSMDQEEILGWDNREDDSFQRNSRIHSNIKEITNQILLQILFRSQTKIQNQPIVNLNEKATYVDSRDPYILLPDENYKQSITYFSKFQVAEESHSLFVMNQSLKLPDIEFIFDDDDEQIIIEPEASILKLSNDTQISRFNRSQLNRIELGQPFLAQKLMTIDQNTEKFYFSDFNCQDQFEQIKLELSYFKQILLPTSLICLVFYWILTQKAKIYEQSKADEGYELTKLKQEIVDEEEI</sequence>
<dbReference type="AlphaFoldDB" id="A0A8S1S960"/>
<evidence type="ECO:0000313" key="3">
    <source>
        <dbReference type="Proteomes" id="UP000683925"/>
    </source>
</evidence>
<name>A0A8S1S960_PAROT</name>
<proteinExistence type="predicted"/>
<comment type="caution">
    <text evidence="2">The sequence shown here is derived from an EMBL/GenBank/DDBJ whole genome shotgun (WGS) entry which is preliminary data.</text>
</comment>
<dbReference type="Proteomes" id="UP000683925">
    <property type="component" value="Unassembled WGS sequence"/>
</dbReference>
<keyword evidence="3" id="KW-1185">Reference proteome</keyword>
<organism evidence="2 3">
    <name type="scientific">Paramecium octaurelia</name>
    <dbReference type="NCBI Taxonomy" id="43137"/>
    <lineage>
        <taxon>Eukaryota</taxon>
        <taxon>Sar</taxon>
        <taxon>Alveolata</taxon>
        <taxon>Ciliophora</taxon>
        <taxon>Intramacronucleata</taxon>
        <taxon>Oligohymenophorea</taxon>
        <taxon>Peniculida</taxon>
        <taxon>Parameciidae</taxon>
        <taxon>Paramecium</taxon>
    </lineage>
</organism>
<protein>
    <recommendedName>
        <fullName evidence="4">Transmembrane protein</fullName>
    </recommendedName>
</protein>
<keyword evidence="1" id="KW-0472">Membrane</keyword>
<evidence type="ECO:0000313" key="2">
    <source>
        <dbReference type="EMBL" id="CAD8137781.1"/>
    </source>
</evidence>
<accession>A0A8S1S960</accession>
<dbReference type="EMBL" id="CAJJDP010000008">
    <property type="protein sequence ID" value="CAD8137781.1"/>
    <property type="molecule type" value="Genomic_DNA"/>
</dbReference>
<evidence type="ECO:0008006" key="4">
    <source>
        <dbReference type="Google" id="ProtNLM"/>
    </source>
</evidence>
<keyword evidence="1" id="KW-0812">Transmembrane</keyword>